<evidence type="ECO:0000256" key="2">
    <source>
        <dbReference type="SAM" id="MobiDB-lite"/>
    </source>
</evidence>
<reference evidence="3" key="1">
    <citation type="journal article" date="2017" name="Nature">
        <title>The sunflower genome provides insights into oil metabolism, flowering and Asterid evolution.</title>
        <authorList>
            <person name="Badouin H."/>
            <person name="Gouzy J."/>
            <person name="Grassa C.J."/>
            <person name="Murat F."/>
            <person name="Staton S.E."/>
            <person name="Cottret L."/>
            <person name="Lelandais-Briere C."/>
            <person name="Owens G.L."/>
            <person name="Carrere S."/>
            <person name="Mayjonade B."/>
            <person name="Legrand L."/>
            <person name="Gill N."/>
            <person name="Kane N.C."/>
            <person name="Bowers J.E."/>
            <person name="Hubner S."/>
            <person name="Bellec A."/>
            <person name="Berard A."/>
            <person name="Berges H."/>
            <person name="Blanchet N."/>
            <person name="Boniface M.C."/>
            <person name="Brunel D."/>
            <person name="Catrice O."/>
            <person name="Chaidir N."/>
            <person name="Claudel C."/>
            <person name="Donnadieu C."/>
            <person name="Faraut T."/>
            <person name="Fievet G."/>
            <person name="Helmstetter N."/>
            <person name="King M."/>
            <person name="Knapp S.J."/>
            <person name="Lai Z."/>
            <person name="Le Paslier M.C."/>
            <person name="Lippi Y."/>
            <person name="Lorenzon L."/>
            <person name="Mandel J.R."/>
            <person name="Marage G."/>
            <person name="Marchand G."/>
            <person name="Marquand E."/>
            <person name="Bret-Mestries E."/>
            <person name="Morien E."/>
            <person name="Nambeesan S."/>
            <person name="Nguyen T."/>
            <person name="Pegot-Espagnet P."/>
            <person name="Pouilly N."/>
            <person name="Raftis F."/>
            <person name="Sallet E."/>
            <person name="Schiex T."/>
            <person name="Thomas J."/>
            <person name="Vandecasteele C."/>
            <person name="Vares D."/>
            <person name="Vear F."/>
            <person name="Vautrin S."/>
            <person name="Crespi M."/>
            <person name="Mangin B."/>
            <person name="Burke J.M."/>
            <person name="Salse J."/>
            <person name="Munos S."/>
            <person name="Vincourt P."/>
            <person name="Rieseberg L.H."/>
            <person name="Langlade N.B."/>
        </authorList>
    </citation>
    <scope>NUCLEOTIDE SEQUENCE</scope>
    <source>
        <tissue evidence="3">Leaves</tissue>
    </source>
</reference>
<evidence type="ECO:0000313" key="3">
    <source>
        <dbReference type="EMBL" id="KAF5780958.1"/>
    </source>
</evidence>
<protein>
    <submittedName>
        <fullName evidence="3">Uncharacterized protein</fullName>
    </submittedName>
</protein>
<evidence type="ECO:0000313" key="4">
    <source>
        <dbReference type="Proteomes" id="UP000215914"/>
    </source>
</evidence>
<gene>
    <name evidence="3" type="ORF">HanXRQr2_Chr11g0477891</name>
</gene>
<sequence>MFSEMASDKKVNLLFSQLQVTVEQINQHSEFMVANRNTVIAQQVDINKLKETVGKQQAEIIQLRAENERLKATDDEQARQLLQMRVADNARGIELNRVKEQSIAVKQSADRLAERHDLMKEWYDSRNTTLVDGFKSIKTAFKISRKRVNILWSDRCKEQEIQRKRDHDSEDQGNLDASASFEPQGASAST</sequence>
<keyword evidence="4" id="KW-1185">Reference proteome</keyword>
<accession>A0A9K3HMK5</accession>
<evidence type="ECO:0000256" key="1">
    <source>
        <dbReference type="SAM" id="Coils"/>
    </source>
</evidence>
<keyword evidence="1" id="KW-0175">Coiled coil</keyword>
<comment type="caution">
    <text evidence="3">The sequence shown here is derived from an EMBL/GenBank/DDBJ whole genome shotgun (WGS) entry which is preliminary data.</text>
</comment>
<feature type="region of interest" description="Disordered" evidence="2">
    <location>
        <begin position="159"/>
        <end position="190"/>
    </location>
</feature>
<feature type="coiled-coil region" evidence="1">
    <location>
        <begin position="46"/>
        <end position="73"/>
    </location>
</feature>
<dbReference type="AlphaFoldDB" id="A0A9K3HMK5"/>
<dbReference type="Gramene" id="mRNA:HanXRQr2_Chr11g0477891">
    <property type="protein sequence ID" value="CDS:HanXRQr2_Chr11g0477891.1"/>
    <property type="gene ID" value="HanXRQr2_Chr11g0477891"/>
</dbReference>
<dbReference type="EMBL" id="MNCJ02000326">
    <property type="protein sequence ID" value="KAF5780958.1"/>
    <property type="molecule type" value="Genomic_DNA"/>
</dbReference>
<feature type="compositionally biased region" description="Basic and acidic residues" evidence="2">
    <location>
        <begin position="159"/>
        <end position="170"/>
    </location>
</feature>
<reference evidence="3" key="2">
    <citation type="submission" date="2020-06" db="EMBL/GenBank/DDBJ databases">
        <title>Helianthus annuus Genome sequencing and assembly Release 2.</title>
        <authorList>
            <person name="Gouzy J."/>
            <person name="Langlade N."/>
            <person name="Munos S."/>
        </authorList>
    </citation>
    <scope>NUCLEOTIDE SEQUENCE</scope>
    <source>
        <tissue evidence="3">Leaves</tissue>
    </source>
</reference>
<organism evidence="3 4">
    <name type="scientific">Helianthus annuus</name>
    <name type="common">Common sunflower</name>
    <dbReference type="NCBI Taxonomy" id="4232"/>
    <lineage>
        <taxon>Eukaryota</taxon>
        <taxon>Viridiplantae</taxon>
        <taxon>Streptophyta</taxon>
        <taxon>Embryophyta</taxon>
        <taxon>Tracheophyta</taxon>
        <taxon>Spermatophyta</taxon>
        <taxon>Magnoliopsida</taxon>
        <taxon>eudicotyledons</taxon>
        <taxon>Gunneridae</taxon>
        <taxon>Pentapetalae</taxon>
        <taxon>asterids</taxon>
        <taxon>campanulids</taxon>
        <taxon>Asterales</taxon>
        <taxon>Asteraceae</taxon>
        <taxon>Asteroideae</taxon>
        <taxon>Heliantheae alliance</taxon>
        <taxon>Heliantheae</taxon>
        <taxon>Helianthus</taxon>
    </lineage>
</organism>
<dbReference type="Proteomes" id="UP000215914">
    <property type="component" value="Unassembled WGS sequence"/>
</dbReference>
<name>A0A9K3HMK5_HELAN</name>
<proteinExistence type="predicted"/>